<dbReference type="NCBIfam" id="TIGR00747">
    <property type="entry name" value="fabH"/>
    <property type="match status" value="1"/>
</dbReference>
<evidence type="ECO:0000256" key="4">
    <source>
        <dbReference type="ARBA" id="ARBA00022516"/>
    </source>
</evidence>
<keyword evidence="4" id="KW-0444">Lipid biosynthesis</keyword>
<keyword evidence="3" id="KW-0963">Cytoplasm</keyword>
<evidence type="ECO:0000256" key="1">
    <source>
        <dbReference type="ARBA" id="ARBA00005189"/>
    </source>
</evidence>
<evidence type="ECO:0000256" key="9">
    <source>
        <dbReference type="ARBA" id="ARBA00023315"/>
    </source>
</evidence>
<dbReference type="InterPro" id="IPR013751">
    <property type="entry name" value="ACP_syn_III_N"/>
</dbReference>
<evidence type="ECO:0000256" key="3">
    <source>
        <dbReference type="ARBA" id="ARBA00022490"/>
    </source>
</evidence>
<evidence type="ECO:0000259" key="10">
    <source>
        <dbReference type="Pfam" id="PF08541"/>
    </source>
</evidence>
<dbReference type="InterPro" id="IPR004655">
    <property type="entry name" value="FabH"/>
</dbReference>
<dbReference type="NCBIfam" id="NF006829">
    <property type="entry name" value="PRK09352.1"/>
    <property type="match status" value="1"/>
</dbReference>
<comment type="pathway">
    <text evidence="1">Lipid metabolism.</text>
</comment>
<dbReference type="EMBL" id="FOAW01000010">
    <property type="protein sequence ID" value="SEL51558.1"/>
    <property type="molecule type" value="Genomic_DNA"/>
</dbReference>
<protein>
    <submittedName>
        <fullName evidence="12">Beta-ketoacyl ACP synthase</fullName>
    </submittedName>
</protein>
<dbReference type="CDD" id="cd00830">
    <property type="entry name" value="KAS_III"/>
    <property type="match status" value="1"/>
</dbReference>
<dbReference type="Gene3D" id="3.40.47.10">
    <property type="match status" value="2"/>
</dbReference>
<dbReference type="GO" id="GO:0044550">
    <property type="term" value="P:secondary metabolite biosynthetic process"/>
    <property type="evidence" value="ECO:0007669"/>
    <property type="project" value="TreeGrafter"/>
</dbReference>
<dbReference type="InterPro" id="IPR016039">
    <property type="entry name" value="Thiolase-like"/>
</dbReference>
<dbReference type="RefSeq" id="WP_072753590.1">
    <property type="nucleotide sequence ID" value="NZ_FOAW01000010.1"/>
</dbReference>
<dbReference type="SUPFAM" id="SSF53901">
    <property type="entry name" value="Thiolase-like"/>
    <property type="match status" value="1"/>
</dbReference>
<keyword evidence="13" id="KW-1185">Reference proteome</keyword>
<evidence type="ECO:0000256" key="2">
    <source>
        <dbReference type="ARBA" id="ARBA00008642"/>
    </source>
</evidence>
<keyword evidence="7" id="KW-0443">Lipid metabolism</keyword>
<dbReference type="AlphaFoldDB" id="A0A1H7QUZ6"/>
<feature type="domain" description="Beta-ketoacyl-[acyl-carrier-protein] synthase III C-terminal" evidence="10">
    <location>
        <begin position="245"/>
        <end position="334"/>
    </location>
</feature>
<keyword evidence="5" id="KW-0808">Transferase</keyword>
<keyword evidence="8" id="KW-0275">Fatty acid biosynthesis</keyword>
<keyword evidence="6" id="KW-0276">Fatty acid metabolism</keyword>
<evidence type="ECO:0000256" key="8">
    <source>
        <dbReference type="ARBA" id="ARBA00023160"/>
    </source>
</evidence>
<organism evidence="12 13">
    <name type="scientific">Rhodococcus maanshanensis</name>
    <dbReference type="NCBI Taxonomy" id="183556"/>
    <lineage>
        <taxon>Bacteria</taxon>
        <taxon>Bacillati</taxon>
        <taxon>Actinomycetota</taxon>
        <taxon>Actinomycetes</taxon>
        <taxon>Mycobacteriales</taxon>
        <taxon>Nocardiaceae</taxon>
        <taxon>Rhodococcus</taxon>
    </lineage>
</organism>
<dbReference type="OrthoDB" id="9815506at2"/>
<evidence type="ECO:0000256" key="7">
    <source>
        <dbReference type="ARBA" id="ARBA00023098"/>
    </source>
</evidence>
<feature type="domain" description="Beta-ketoacyl-[acyl-carrier-protein] synthase III N-terminal" evidence="11">
    <location>
        <begin position="119"/>
        <end position="196"/>
    </location>
</feature>
<comment type="similarity">
    <text evidence="2">Belongs to the thiolase-like superfamily. FabH family.</text>
</comment>
<accession>A0A1H7QUZ6</accession>
<dbReference type="Pfam" id="PF08541">
    <property type="entry name" value="ACP_syn_III_C"/>
    <property type="match status" value="1"/>
</dbReference>
<dbReference type="GO" id="GO:0004315">
    <property type="term" value="F:3-oxoacyl-[acyl-carrier-protein] synthase activity"/>
    <property type="evidence" value="ECO:0007669"/>
    <property type="project" value="InterPro"/>
</dbReference>
<dbReference type="GO" id="GO:0006633">
    <property type="term" value="P:fatty acid biosynthetic process"/>
    <property type="evidence" value="ECO:0007669"/>
    <property type="project" value="UniProtKB-KW"/>
</dbReference>
<name>A0A1H7QUZ6_9NOCA</name>
<dbReference type="Pfam" id="PF08545">
    <property type="entry name" value="ACP_syn_III"/>
    <property type="match status" value="1"/>
</dbReference>
<dbReference type="PANTHER" id="PTHR34069">
    <property type="entry name" value="3-OXOACYL-[ACYL-CARRIER-PROTEIN] SYNTHASE 3"/>
    <property type="match status" value="1"/>
</dbReference>
<evidence type="ECO:0000256" key="6">
    <source>
        <dbReference type="ARBA" id="ARBA00022832"/>
    </source>
</evidence>
<gene>
    <name evidence="12" type="ORF">SAMN05444583_11040</name>
</gene>
<evidence type="ECO:0000259" key="11">
    <source>
        <dbReference type="Pfam" id="PF08545"/>
    </source>
</evidence>
<evidence type="ECO:0000313" key="13">
    <source>
        <dbReference type="Proteomes" id="UP000198677"/>
    </source>
</evidence>
<proteinExistence type="inferred from homology"/>
<dbReference type="Proteomes" id="UP000198677">
    <property type="component" value="Unassembled WGS sequence"/>
</dbReference>
<evidence type="ECO:0000256" key="5">
    <source>
        <dbReference type="ARBA" id="ARBA00022679"/>
    </source>
</evidence>
<evidence type="ECO:0000313" key="12">
    <source>
        <dbReference type="EMBL" id="SEL51558.1"/>
    </source>
</evidence>
<sequence>MGAVIANSTEIRNTAMLGLGVHRPERVVTNEEICQSIDSTDEWIQSRTGIKERRFAKAYPEESVLDMSESAARSALAAAGVEPAELDVVILATSTYPMQTPQGAAILADMLGAGGPSAFDVAAGCAGFCYALGVASDLVRAGTANKVLVVGVDRMTDSTEPTDRSVRAIFGDGAGAVVVGVSDEVGISSTVWGSDGAQGRSIRQEPDWVGFAQNPAQKRPWIIMEGTAVFRWAAFEMGKIAKTVLDRAGLRIDQIDAFVPHQANLRINDVIVRSIDLPEGVPVADDIIETGNTSAASIPLAMEKMLRTGQVQPGATALLLGFGAGLSYAGQVVKMPALAES</sequence>
<dbReference type="PANTHER" id="PTHR34069:SF2">
    <property type="entry name" value="BETA-KETOACYL-[ACYL-CARRIER-PROTEIN] SYNTHASE III"/>
    <property type="match status" value="1"/>
</dbReference>
<reference evidence="13" key="1">
    <citation type="submission" date="2016-10" db="EMBL/GenBank/DDBJ databases">
        <authorList>
            <person name="Varghese N."/>
            <person name="Submissions S."/>
        </authorList>
    </citation>
    <scope>NUCLEOTIDE SEQUENCE [LARGE SCALE GENOMIC DNA]</scope>
    <source>
        <strain evidence="13">DSM 44675</strain>
    </source>
</reference>
<keyword evidence="9" id="KW-0012">Acyltransferase</keyword>
<dbReference type="InterPro" id="IPR013747">
    <property type="entry name" value="ACP_syn_III_C"/>
</dbReference>